<dbReference type="GO" id="GO:0000155">
    <property type="term" value="F:phosphorelay sensor kinase activity"/>
    <property type="evidence" value="ECO:0007669"/>
    <property type="project" value="InterPro"/>
</dbReference>
<sequence>MDVTPLSLVLIALVLAAWAVGAGVVVLRASRSARRAKAMRTGLKRMQTLLDVAPALPLLVRVDGRIEAPDRLARMLGLASMPQYLSELAAPVGGARGGGLAQSQLDQLWSKIQTTQKSAAPFRMAINLPGSQRSLALYGTLADPQVSPGGAALVWIFDFTESHSEMARLRAAAARATGDFAALVGLIEAAPMPMWFRDDGLKLQLVNQAYVDAVGAPGAAEVVQGQIELLEPEDGNAPADIARATLQSQTASERIVAATIHGARRSLRVSDLPLGQEGVAGYAIDIEEQQQVAREFRAFRDAQRALLDQLSVGVALFDGEERLTFANRPFRRLFSLTEDAVEALTPFDRFLAEARERGRTPEVRDFPEWRRERASWFGLQAAYEEAWPLPGGTHLRVVAQPMPDGGLVLITEDRTESLALSAVRDTLLRTRTATLDSLFEALAIFAPDGSVQLWNRSFAGTWGLNTELLDQHPSADELLNAIGRNLVRPEEASLIGAAVRAATLDRREKEGRVDLADGRTLRFAGIPLPDGNGLLTVLDITASQKAEQALRERAEALEEADAVKARFLANMSYEFRTPLTTIGGYAELLKSGAASDPAAASEYVDAILSAVERLTEQVENVLDLSQSEAGLLPIRKERLDLLEFLTKLVREREAAIIGAGLSLDLKARRGRIIDADPRQMGRAIGNLLDNAINGTPSGGRIVIEIRRASEDGSAGIEISITDNGRGMSAQELAIAQGGASRSSGEASERRTGLGIPLARQLIAAHDGTLDIVSRKGTGTTATIRLP</sequence>
<evidence type="ECO:0000256" key="3">
    <source>
        <dbReference type="ARBA" id="ARBA00022553"/>
    </source>
</evidence>
<dbReference type="InterPro" id="IPR036097">
    <property type="entry name" value="HisK_dim/P_sf"/>
</dbReference>
<evidence type="ECO:0000256" key="4">
    <source>
        <dbReference type="ARBA" id="ARBA00022679"/>
    </source>
</evidence>
<dbReference type="Gene3D" id="3.30.565.10">
    <property type="entry name" value="Histidine kinase-like ATPase, C-terminal domain"/>
    <property type="match status" value="1"/>
</dbReference>
<dbReference type="SUPFAM" id="SSF55785">
    <property type="entry name" value="PYP-like sensor domain (PAS domain)"/>
    <property type="match status" value="2"/>
</dbReference>
<keyword evidence="4" id="KW-0808">Transferase</keyword>
<dbReference type="PANTHER" id="PTHR43047:SF72">
    <property type="entry name" value="OSMOSENSING HISTIDINE PROTEIN KINASE SLN1"/>
    <property type="match status" value="1"/>
</dbReference>
<keyword evidence="5 7" id="KW-0418">Kinase</keyword>
<reference evidence="7 8" key="1">
    <citation type="submission" date="2016-05" db="EMBL/GenBank/DDBJ databases">
        <title>Compelete Genome Sequence of Bacteriochlorophyll-Synthesizing Bacterium Porphyrobacter neustonensis DSM 9434.</title>
        <authorList>
            <person name="Shi X.-L."/>
            <person name="Wu Y.-H."/>
            <person name="Cheng H."/>
            <person name="Xu L."/>
            <person name="Zhang X.-Q."/>
            <person name="Wang C.-S."/>
            <person name="Xu X.-W."/>
        </authorList>
    </citation>
    <scope>NUCLEOTIDE SEQUENCE [LARGE SCALE GENOMIC DNA]</scope>
    <source>
        <strain evidence="7 8">DSM 9434</strain>
    </source>
</reference>
<dbReference type="GO" id="GO:0009927">
    <property type="term" value="F:histidine phosphotransfer kinase activity"/>
    <property type="evidence" value="ECO:0007669"/>
    <property type="project" value="TreeGrafter"/>
</dbReference>
<dbReference type="OrthoDB" id="9797304at2"/>
<dbReference type="EC" id="2.7.13.3" evidence="2"/>
<dbReference type="Proteomes" id="UP000078263">
    <property type="component" value="Chromosome"/>
</dbReference>
<protein>
    <recommendedName>
        <fullName evidence="2">histidine kinase</fullName>
        <ecNumber evidence="2">2.7.13.3</ecNumber>
    </recommendedName>
</protein>
<dbReference type="InterPro" id="IPR036890">
    <property type="entry name" value="HATPase_C_sf"/>
</dbReference>
<accession>A0A192D5M7</accession>
<dbReference type="STRING" id="1112.A9D12_11050"/>
<evidence type="ECO:0000256" key="1">
    <source>
        <dbReference type="ARBA" id="ARBA00000085"/>
    </source>
</evidence>
<dbReference type="AlphaFoldDB" id="A0A192D5M7"/>
<gene>
    <name evidence="7" type="ORF">A9D12_11050</name>
</gene>
<dbReference type="InterPro" id="IPR003661">
    <property type="entry name" value="HisK_dim/P_dom"/>
</dbReference>
<dbReference type="PRINTS" id="PR00344">
    <property type="entry name" value="BCTRLSENSOR"/>
</dbReference>
<dbReference type="SUPFAM" id="SSF47384">
    <property type="entry name" value="Homodimeric domain of signal transducing histidine kinase"/>
    <property type="match status" value="1"/>
</dbReference>
<feature type="domain" description="Histidine kinase" evidence="6">
    <location>
        <begin position="570"/>
        <end position="786"/>
    </location>
</feature>
<keyword evidence="3" id="KW-0597">Phosphoprotein</keyword>
<dbReference type="Pfam" id="PF12860">
    <property type="entry name" value="PAS_7"/>
    <property type="match status" value="2"/>
</dbReference>
<evidence type="ECO:0000256" key="5">
    <source>
        <dbReference type="ARBA" id="ARBA00022777"/>
    </source>
</evidence>
<dbReference type="SMART" id="SM00387">
    <property type="entry name" value="HATPase_c"/>
    <property type="match status" value="1"/>
</dbReference>
<dbReference type="CDD" id="cd00082">
    <property type="entry name" value="HisKA"/>
    <property type="match status" value="1"/>
</dbReference>
<dbReference type="KEGG" id="pns:A9D12_11050"/>
<dbReference type="SUPFAM" id="SSF55874">
    <property type="entry name" value="ATPase domain of HSP90 chaperone/DNA topoisomerase II/histidine kinase"/>
    <property type="match status" value="1"/>
</dbReference>
<evidence type="ECO:0000259" key="6">
    <source>
        <dbReference type="PROSITE" id="PS50109"/>
    </source>
</evidence>
<dbReference type="SMART" id="SM00388">
    <property type="entry name" value="HisKA"/>
    <property type="match status" value="1"/>
</dbReference>
<dbReference type="Pfam" id="PF02518">
    <property type="entry name" value="HATPase_c"/>
    <property type="match status" value="1"/>
</dbReference>
<dbReference type="InterPro" id="IPR004358">
    <property type="entry name" value="Sig_transdc_His_kin-like_C"/>
</dbReference>
<dbReference type="PANTHER" id="PTHR43047">
    <property type="entry name" value="TWO-COMPONENT HISTIDINE PROTEIN KINASE"/>
    <property type="match status" value="1"/>
</dbReference>
<proteinExistence type="predicted"/>
<evidence type="ECO:0000313" key="8">
    <source>
        <dbReference type="Proteomes" id="UP000078263"/>
    </source>
</evidence>
<keyword evidence="8" id="KW-1185">Reference proteome</keyword>
<dbReference type="Pfam" id="PF00512">
    <property type="entry name" value="HisKA"/>
    <property type="match status" value="1"/>
</dbReference>
<dbReference type="Gene3D" id="3.30.450.20">
    <property type="entry name" value="PAS domain"/>
    <property type="match status" value="3"/>
</dbReference>
<evidence type="ECO:0000256" key="2">
    <source>
        <dbReference type="ARBA" id="ARBA00012438"/>
    </source>
</evidence>
<name>A0A192D5M7_9SPHN</name>
<dbReference type="GO" id="GO:0005886">
    <property type="term" value="C:plasma membrane"/>
    <property type="evidence" value="ECO:0007669"/>
    <property type="project" value="TreeGrafter"/>
</dbReference>
<comment type="catalytic activity">
    <reaction evidence="1">
        <text>ATP + protein L-histidine = ADP + protein N-phospho-L-histidine.</text>
        <dbReference type="EC" id="2.7.13.3"/>
    </reaction>
</comment>
<dbReference type="EMBL" id="CP016033">
    <property type="protein sequence ID" value="ANK13390.1"/>
    <property type="molecule type" value="Genomic_DNA"/>
</dbReference>
<dbReference type="SMART" id="SM00091">
    <property type="entry name" value="PAS"/>
    <property type="match status" value="3"/>
</dbReference>
<dbReference type="RefSeq" id="WP_068351829.1">
    <property type="nucleotide sequence ID" value="NZ_CP016033.1"/>
</dbReference>
<dbReference type="InterPro" id="IPR035965">
    <property type="entry name" value="PAS-like_dom_sf"/>
</dbReference>
<evidence type="ECO:0000313" key="7">
    <source>
        <dbReference type="EMBL" id="ANK13390.1"/>
    </source>
</evidence>
<organism evidence="7 8">
    <name type="scientific">Erythrobacter neustonensis</name>
    <dbReference type="NCBI Taxonomy" id="1112"/>
    <lineage>
        <taxon>Bacteria</taxon>
        <taxon>Pseudomonadati</taxon>
        <taxon>Pseudomonadota</taxon>
        <taxon>Alphaproteobacteria</taxon>
        <taxon>Sphingomonadales</taxon>
        <taxon>Erythrobacteraceae</taxon>
        <taxon>Erythrobacter/Porphyrobacter group</taxon>
        <taxon>Erythrobacter</taxon>
    </lineage>
</organism>
<dbReference type="PROSITE" id="PS50109">
    <property type="entry name" value="HIS_KIN"/>
    <property type="match status" value="1"/>
</dbReference>
<dbReference type="InterPro" id="IPR000014">
    <property type="entry name" value="PAS"/>
</dbReference>
<dbReference type="InterPro" id="IPR003594">
    <property type="entry name" value="HATPase_dom"/>
</dbReference>
<dbReference type="InterPro" id="IPR005467">
    <property type="entry name" value="His_kinase_dom"/>
</dbReference>
<dbReference type="Gene3D" id="1.10.287.130">
    <property type="match status" value="1"/>
</dbReference>